<sequence length="48" mass="4975">MGSNLNVTPARTALVADWSRCPEKGYGGVFVRSTVGVVRVGAGPLDNV</sequence>
<dbReference type="AlphaFoldDB" id="A0A381XWW4"/>
<gene>
    <name evidence="1" type="ORF">METZ01_LOCUS122049</name>
</gene>
<proteinExistence type="predicted"/>
<accession>A0A381XWW4</accession>
<dbReference type="EMBL" id="UINC01016658">
    <property type="protein sequence ID" value="SVA69195.1"/>
    <property type="molecule type" value="Genomic_DNA"/>
</dbReference>
<protein>
    <submittedName>
        <fullName evidence="1">Uncharacterized protein</fullName>
    </submittedName>
</protein>
<organism evidence="1">
    <name type="scientific">marine metagenome</name>
    <dbReference type="NCBI Taxonomy" id="408172"/>
    <lineage>
        <taxon>unclassified sequences</taxon>
        <taxon>metagenomes</taxon>
        <taxon>ecological metagenomes</taxon>
    </lineage>
</organism>
<name>A0A381XWW4_9ZZZZ</name>
<evidence type="ECO:0000313" key="1">
    <source>
        <dbReference type="EMBL" id="SVA69195.1"/>
    </source>
</evidence>
<reference evidence="1" key="1">
    <citation type="submission" date="2018-05" db="EMBL/GenBank/DDBJ databases">
        <authorList>
            <person name="Lanie J.A."/>
            <person name="Ng W.-L."/>
            <person name="Kazmierczak K.M."/>
            <person name="Andrzejewski T.M."/>
            <person name="Davidsen T.M."/>
            <person name="Wayne K.J."/>
            <person name="Tettelin H."/>
            <person name="Glass J.I."/>
            <person name="Rusch D."/>
            <person name="Podicherti R."/>
            <person name="Tsui H.-C.T."/>
            <person name="Winkler M.E."/>
        </authorList>
    </citation>
    <scope>NUCLEOTIDE SEQUENCE</scope>
</reference>